<accession>A0A5C3NZA5</accession>
<evidence type="ECO:0000313" key="3">
    <source>
        <dbReference type="Proteomes" id="UP000308197"/>
    </source>
</evidence>
<dbReference type="EMBL" id="ML211613">
    <property type="protein sequence ID" value="TFK81370.1"/>
    <property type="molecule type" value="Genomic_DNA"/>
</dbReference>
<proteinExistence type="predicted"/>
<dbReference type="SUPFAM" id="SSF50998">
    <property type="entry name" value="Quinoprotein alcohol dehydrogenase-like"/>
    <property type="match status" value="1"/>
</dbReference>
<reference evidence="2 3" key="1">
    <citation type="journal article" date="2019" name="Nat. Ecol. Evol.">
        <title>Megaphylogeny resolves global patterns of mushroom evolution.</title>
        <authorList>
            <person name="Varga T."/>
            <person name="Krizsan K."/>
            <person name="Foldi C."/>
            <person name="Dima B."/>
            <person name="Sanchez-Garcia M."/>
            <person name="Sanchez-Ramirez S."/>
            <person name="Szollosi G.J."/>
            <person name="Szarkandi J.G."/>
            <person name="Papp V."/>
            <person name="Albert L."/>
            <person name="Andreopoulos W."/>
            <person name="Angelini C."/>
            <person name="Antonin V."/>
            <person name="Barry K.W."/>
            <person name="Bougher N.L."/>
            <person name="Buchanan P."/>
            <person name="Buyck B."/>
            <person name="Bense V."/>
            <person name="Catcheside P."/>
            <person name="Chovatia M."/>
            <person name="Cooper J."/>
            <person name="Damon W."/>
            <person name="Desjardin D."/>
            <person name="Finy P."/>
            <person name="Geml J."/>
            <person name="Haridas S."/>
            <person name="Hughes K."/>
            <person name="Justo A."/>
            <person name="Karasinski D."/>
            <person name="Kautmanova I."/>
            <person name="Kiss B."/>
            <person name="Kocsube S."/>
            <person name="Kotiranta H."/>
            <person name="LaButti K.M."/>
            <person name="Lechner B.E."/>
            <person name="Liimatainen K."/>
            <person name="Lipzen A."/>
            <person name="Lukacs Z."/>
            <person name="Mihaltcheva S."/>
            <person name="Morgado L.N."/>
            <person name="Niskanen T."/>
            <person name="Noordeloos M.E."/>
            <person name="Ohm R.A."/>
            <person name="Ortiz-Santana B."/>
            <person name="Ovrebo C."/>
            <person name="Racz N."/>
            <person name="Riley R."/>
            <person name="Savchenko A."/>
            <person name="Shiryaev A."/>
            <person name="Soop K."/>
            <person name="Spirin V."/>
            <person name="Szebenyi C."/>
            <person name="Tomsovsky M."/>
            <person name="Tulloss R.E."/>
            <person name="Uehling J."/>
            <person name="Grigoriev I.V."/>
            <person name="Vagvolgyi C."/>
            <person name="Papp T."/>
            <person name="Martin F.M."/>
            <person name="Miettinen O."/>
            <person name="Hibbett D.S."/>
            <person name="Nagy L.G."/>
        </authorList>
    </citation>
    <scope>NUCLEOTIDE SEQUENCE [LARGE SCALE GENOMIC DNA]</scope>
    <source>
        <strain evidence="2 3">HHB13444</strain>
    </source>
</reference>
<dbReference type="InParanoid" id="A0A5C3NZA5"/>
<dbReference type="Proteomes" id="UP000308197">
    <property type="component" value="Unassembled WGS sequence"/>
</dbReference>
<feature type="domain" description="F-box" evidence="1">
    <location>
        <begin position="1"/>
        <end position="47"/>
    </location>
</feature>
<evidence type="ECO:0000259" key="1">
    <source>
        <dbReference type="PROSITE" id="PS50181"/>
    </source>
</evidence>
<dbReference type="Gene3D" id="1.20.1280.50">
    <property type="match status" value="1"/>
</dbReference>
<gene>
    <name evidence="2" type="ORF">K466DRAFT_591292</name>
</gene>
<keyword evidence="3" id="KW-1185">Reference proteome</keyword>
<organism evidence="2 3">
    <name type="scientific">Polyporus arcularius HHB13444</name>
    <dbReference type="NCBI Taxonomy" id="1314778"/>
    <lineage>
        <taxon>Eukaryota</taxon>
        <taxon>Fungi</taxon>
        <taxon>Dikarya</taxon>
        <taxon>Basidiomycota</taxon>
        <taxon>Agaricomycotina</taxon>
        <taxon>Agaricomycetes</taxon>
        <taxon>Polyporales</taxon>
        <taxon>Polyporaceae</taxon>
        <taxon>Polyporus</taxon>
    </lineage>
</organism>
<dbReference type="AlphaFoldDB" id="A0A5C3NZA5"/>
<name>A0A5C3NZA5_9APHY</name>
<sequence>MLLSLPADVSLHVFAYLSLHDLSQVRVTARAVDQFFHTHEDSIYHQAAIYHRFVRPQTALEDAVTLERNCLEGVRDWKELCRRRTVLEQNWDGHGYVQEGGYQPSEDTVLNFVIDEQERTAISLSRHGGLVVCALEDNRLLWALSKEYVGTHRFDFSEGFLVCKAKHAGLEIWRRASDVEPDAPIVFSRGRHVTTPLQHPSVSAIRDFQLQAAALAPMSKRSTRGQFLPHAYIDAGDVGAVRLFRINFPLLAYIGFTGSSKVTVVDVGSGETLWNVRLGEGRLLGMSPRFTLPPANDRIPMDLDISKEHICVCMYTFMVVLRLPKHCTSDHLHAGDNEVESGPPDMLVLGEMDSPAARQTDACLLTPVAEGSSRTTWSSITNSSPVVATLRGRDAFERFHVTPPSEAAQNANMHALVPLNGPAVRTGYVSARFSPDGRHVAAATAFGILYFAWDFARVESGMMFSDITEHLFLEEPIRDISWDAHLRRLAVRTAWEDVYIITLNPDYHAFRVDLPEAGSKESPTQLRGASVMRLRDFSNHDQVGRAREQGVAFNGIHMTRTVLWLVWDVGLLAHAVAKRERAANGMGGREPKTTGTEVGSIYFLDFTYGL</sequence>
<dbReference type="PROSITE" id="PS50181">
    <property type="entry name" value="FBOX"/>
    <property type="match status" value="1"/>
</dbReference>
<dbReference type="InterPro" id="IPR011047">
    <property type="entry name" value="Quinoprotein_ADH-like_sf"/>
</dbReference>
<dbReference type="InterPro" id="IPR001810">
    <property type="entry name" value="F-box_dom"/>
</dbReference>
<protein>
    <recommendedName>
        <fullName evidence="1">F-box domain-containing protein</fullName>
    </recommendedName>
</protein>
<dbReference type="InterPro" id="IPR036047">
    <property type="entry name" value="F-box-like_dom_sf"/>
</dbReference>
<evidence type="ECO:0000313" key="2">
    <source>
        <dbReference type="EMBL" id="TFK81370.1"/>
    </source>
</evidence>
<dbReference type="SUPFAM" id="SSF81383">
    <property type="entry name" value="F-box domain"/>
    <property type="match status" value="1"/>
</dbReference>